<dbReference type="AlphaFoldDB" id="A0A9N7U2H0"/>
<organism evidence="1 2">
    <name type="scientific">Pleuronectes platessa</name>
    <name type="common">European plaice</name>
    <dbReference type="NCBI Taxonomy" id="8262"/>
    <lineage>
        <taxon>Eukaryota</taxon>
        <taxon>Metazoa</taxon>
        <taxon>Chordata</taxon>
        <taxon>Craniata</taxon>
        <taxon>Vertebrata</taxon>
        <taxon>Euteleostomi</taxon>
        <taxon>Actinopterygii</taxon>
        <taxon>Neopterygii</taxon>
        <taxon>Teleostei</taxon>
        <taxon>Neoteleostei</taxon>
        <taxon>Acanthomorphata</taxon>
        <taxon>Carangaria</taxon>
        <taxon>Pleuronectiformes</taxon>
        <taxon>Pleuronectoidei</taxon>
        <taxon>Pleuronectidae</taxon>
        <taxon>Pleuronectes</taxon>
    </lineage>
</organism>
<keyword evidence="2" id="KW-1185">Reference proteome</keyword>
<reference evidence="1" key="1">
    <citation type="submission" date="2020-03" db="EMBL/GenBank/DDBJ databases">
        <authorList>
            <person name="Weist P."/>
        </authorList>
    </citation>
    <scope>NUCLEOTIDE SEQUENCE</scope>
</reference>
<dbReference type="EMBL" id="CADEAL010000665">
    <property type="protein sequence ID" value="CAB1423545.1"/>
    <property type="molecule type" value="Genomic_DNA"/>
</dbReference>
<accession>A0A9N7U2H0</accession>
<evidence type="ECO:0000313" key="1">
    <source>
        <dbReference type="EMBL" id="CAB1423545.1"/>
    </source>
</evidence>
<gene>
    <name evidence="1" type="ORF">PLEPLA_LOCUS11465</name>
</gene>
<name>A0A9N7U2H0_PLEPL</name>
<protein>
    <submittedName>
        <fullName evidence="1">Uncharacterized protein</fullName>
    </submittedName>
</protein>
<evidence type="ECO:0000313" key="2">
    <source>
        <dbReference type="Proteomes" id="UP001153269"/>
    </source>
</evidence>
<sequence>MPPPLIPSTTSAAVEKSPLLYLWFLPNPELLKQQLVSAELSVWNAGSQGVYQSMVFGFISVITGARDLSLTQCGRCWDVSLRVAVEDNPVTPVTLCNFNWSLAQCTAAGGAPVVQRLQPGRERSAGLSELVCRKQLLEVRLMGTLGLNQKTALCHKRQMQEVKAALVGSPTLINTSSTEELVPLPPTSYTHQTPVCPLGRGSFPVQRSSVFVLKSLSDFQPMMPIQESEISVWRCSSDTDLILNLLNTSREKQTRTDDIIRHSEPRPRIREPGVLGLLQRKASGGSHLSPAQRPNEPVLYWEPTRWMEPLHPGGVRAKWRRHTARLFDSRPSPPLGLPTAPIS</sequence>
<proteinExistence type="predicted"/>
<dbReference type="Proteomes" id="UP001153269">
    <property type="component" value="Unassembled WGS sequence"/>
</dbReference>
<comment type="caution">
    <text evidence="1">The sequence shown here is derived from an EMBL/GenBank/DDBJ whole genome shotgun (WGS) entry which is preliminary data.</text>
</comment>